<reference evidence="2 3" key="1">
    <citation type="submission" date="2023-07" db="EMBL/GenBank/DDBJ databases">
        <title>Genomic Encyclopedia of Type Strains, Phase IV (KMG-IV): sequencing the most valuable type-strain genomes for metagenomic binning, comparative biology and taxonomic classification.</title>
        <authorList>
            <person name="Goeker M."/>
        </authorList>
    </citation>
    <scope>NUCLEOTIDE SEQUENCE [LARGE SCALE GENOMIC DNA]</scope>
    <source>
        <strain evidence="2 3">DSM 23948</strain>
    </source>
</reference>
<keyword evidence="3" id="KW-1185">Reference proteome</keyword>
<accession>A0ABT9V923</accession>
<dbReference type="Proteomes" id="UP001231362">
    <property type="component" value="Unassembled WGS sequence"/>
</dbReference>
<feature type="coiled-coil region" evidence="1">
    <location>
        <begin position="17"/>
        <end position="75"/>
    </location>
</feature>
<dbReference type="RefSeq" id="WP_307151928.1">
    <property type="nucleotide sequence ID" value="NZ_JAUSTU010000028.1"/>
</dbReference>
<sequence>MSESNIENMLSQLIRMVGTIQTNLEEMKQDMDEMKQDMDEMKREQLEMKREQLEMKREQLEMKQVQHEMQVKLDEIETKGEERHKEILARFKALEQDQDFIWEKTARNEREIGNIKRQLS</sequence>
<organism evidence="2 3">
    <name type="scientific">Anoxybacillus andreesenii</name>
    <dbReference type="NCBI Taxonomy" id="1325932"/>
    <lineage>
        <taxon>Bacteria</taxon>
        <taxon>Bacillati</taxon>
        <taxon>Bacillota</taxon>
        <taxon>Bacilli</taxon>
        <taxon>Bacillales</taxon>
        <taxon>Anoxybacillaceae</taxon>
        <taxon>Anoxybacillus</taxon>
    </lineage>
</organism>
<name>A0ABT9V923_9BACL</name>
<proteinExistence type="predicted"/>
<evidence type="ECO:0000313" key="3">
    <source>
        <dbReference type="Proteomes" id="UP001231362"/>
    </source>
</evidence>
<gene>
    <name evidence="2" type="ORF">J2S07_003800</name>
</gene>
<protein>
    <submittedName>
        <fullName evidence="2">Chromosome segregation ATPase</fullName>
    </submittedName>
</protein>
<comment type="caution">
    <text evidence="2">The sequence shown here is derived from an EMBL/GenBank/DDBJ whole genome shotgun (WGS) entry which is preliminary data.</text>
</comment>
<evidence type="ECO:0000256" key="1">
    <source>
        <dbReference type="SAM" id="Coils"/>
    </source>
</evidence>
<evidence type="ECO:0000313" key="2">
    <source>
        <dbReference type="EMBL" id="MDQ0157465.1"/>
    </source>
</evidence>
<keyword evidence="1" id="KW-0175">Coiled coil</keyword>
<dbReference type="EMBL" id="JAUSTU010000028">
    <property type="protein sequence ID" value="MDQ0157465.1"/>
    <property type="molecule type" value="Genomic_DNA"/>
</dbReference>